<keyword evidence="3" id="KW-1185">Reference proteome</keyword>
<protein>
    <submittedName>
        <fullName evidence="2">Uncharacterized protein</fullName>
    </submittedName>
</protein>
<organism evidence="2 3">
    <name type="scientific">Aquisphaera giovannonii</name>
    <dbReference type="NCBI Taxonomy" id="406548"/>
    <lineage>
        <taxon>Bacteria</taxon>
        <taxon>Pseudomonadati</taxon>
        <taxon>Planctomycetota</taxon>
        <taxon>Planctomycetia</taxon>
        <taxon>Isosphaerales</taxon>
        <taxon>Isosphaeraceae</taxon>
        <taxon>Aquisphaera</taxon>
    </lineage>
</organism>
<dbReference type="KEGG" id="agv:OJF2_14990"/>
<dbReference type="AlphaFoldDB" id="A0A5B9VZ15"/>
<evidence type="ECO:0000313" key="2">
    <source>
        <dbReference type="EMBL" id="QEH33005.1"/>
    </source>
</evidence>
<name>A0A5B9VZ15_9BACT</name>
<feature type="region of interest" description="Disordered" evidence="1">
    <location>
        <begin position="71"/>
        <end position="100"/>
    </location>
</feature>
<dbReference type="EMBL" id="CP042997">
    <property type="protein sequence ID" value="QEH33005.1"/>
    <property type="molecule type" value="Genomic_DNA"/>
</dbReference>
<dbReference type="Proteomes" id="UP000324233">
    <property type="component" value="Chromosome"/>
</dbReference>
<evidence type="ECO:0000313" key="3">
    <source>
        <dbReference type="Proteomes" id="UP000324233"/>
    </source>
</evidence>
<gene>
    <name evidence="2" type="ORF">OJF2_14990</name>
</gene>
<feature type="compositionally biased region" description="Basic residues" evidence="1">
    <location>
        <begin position="91"/>
        <end position="100"/>
    </location>
</feature>
<feature type="region of interest" description="Disordered" evidence="1">
    <location>
        <begin position="1"/>
        <end position="23"/>
    </location>
</feature>
<reference evidence="2 3" key="1">
    <citation type="submission" date="2019-08" db="EMBL/GenBank/DDBJ databases">
        <title>Deep-cultivation of Planctomycetes and their phenomic and genomic characterization uncovers novel biology.</title>
        <authorList>
            <person name="Wiegand S."/>
            <person name="Jogler M."/>
            <person name="Boedeker C."/>
            <person name="Pinto D."/>
            <person name="Vollmers J."/>
            <person name="Rivas-Marin E."/>
            <person name="Kohn T."/>
            <person name="Peeters S.H."/>
            <person name="Heuer A."/>
            <person name="Rast P."/>
            <person name="Oberbeckmann S."/>
            <person name="Bunk B."/>
            <person name="Jeske O."/>
            <person name="Meyerdierks A."/>
            <person name="Storesund J.E."/>
            <person name="Kallscheuer N."/>
            <person name="Luecker S."/>
            <person name="Lage O.M."/>
            <person name="Pohl T."/>
            <person name="Merkel B.J."/>
            <person name="Hornburger P."/>
            <person name="Mueller R.-W."/>
            <person name="Bruemmer F."/>
            <person name="Labrenz M."/>
            <person name="Spormann A.M."/>
            <person name="Op den Camp H."/>
            <person name="Overmann J."/>
            <person name="Amann R."/>
            <person name="Jetten M.S.M."/>
            <person name="Mascher T."/>
            <person name="Medema M.H."/>
            <person name="Devos D.P."/>
            <person name="Kaster A.-K."/>
            <person name="Ovreas L."/>
            <person name="Rohde M."/>
            <person name="Galperin M.Y."/>
            <person name="Jogler C."/>
        </authorList>
    </citation>
    <scope>NUCLEOTIDE SEQUENCE [LARGE SCALE GENOMIC DNA]</scope>
    <source>
        <strain evidence="2 3">OJF2</strain>
    </source>
</reference>
<evidence type="ECO:0000256" key="1">
    <source>
        <dbReference type="SAM" id="MobiDB-lite"/>
    </source>
</evidence>
<accession>A0A5B9VZ15</accession>
<proteinExistence type="predicted"/>
<sequence length="100" mass="10880">MSSSECARAPRAREGVVEHPGAPARGLADVHVPRYQRAEYRPIGIQSDLADEFVREFRRRAVHRGDGAAKIATTGPACHPSEARSAVWGKRPARKAKIGP</sequence>